<evidence type="ECO:0000313" key="2">
    <source>
        <dbReference type="EMBL" id="PMS23932.1"/>
    </source>
</evidence>
<dbReference type="InterPro" id="IPR018640">
    <property type="entry name" value="DUF2063"/>
</dbReference>
<feature type="domain" description="Putative DNA-binding" evidence="1">
    <location>
        <begin position="8"/>
        <end position="95"/>
    </location>
</feature>
<keyword evidence="3" id="KW-1185">Reference proteome</keyword>
<comment type="caution">
    <text evidence="2">The sequence shown here is derived from an EMBL/GenBank/DDBJ whole genome shotgun (WGS) entry which is preliminary data.</text>
</comment>
<protein>
    <submittedName>
        <fullName evidence="2">DUF2063 domain-containing protein</fullName>
    </submittedName>
</protein>
<dbReference type="EMBL" id="PNYA01000001">
    <property type="protein sequence ID" value="PMS23932.1"/>
    <property type="molecule type" value="Genomic_DNA"/>
</dbReference>
<dbReference type="Proteomes" id="UP000235616">
    <property type="component" value="Unassembled WGS sequence"/>
</dbReference>
<dbReference type="Pfam" id="PF09836">
    <property type="entry name" value="DUF2063"/>
    <property type="match status" value="1"/>
</dbReference>
<organism evidence="2 3">
    <name type="scientific">Trinickia dabaoshanensis</name>
    <dbReference type="NCBI Taxonomy" id="564714"/>
    <lineage>
        <taxon>Bacteria</taxon>
        <taxon>Pseudomonadati</taxon>
        <taxon>Pseudomonadota</taxon>
        <taxon>Betaproteobacteria</taxon>
        <taxon>Burkholderiales</taxon>
        <taxon>Burkholderiaceae</taxon>
        <taxon>Trinickia</taxon>
    </lineage>
</organism>
<gene>
    <name evidence="2" type="ORF">C0Z18_01910</name>
</gene>
<reference evidence="2 3" key="1">
    <citation type="submission" date="2018-01" db="EMBL/GenBank/DDBJ databases">
        <title>Whole genome analyses suggest that Burkholderia sensu lato contains two further novel genera in the rhizoxinica-symbiotica group Mycetohabitans gen. nov., and Trinickia gen. nov.: implications for the evolution of diazotrophy and nodulation in the Burkholderiaceae.</title>
        <authorList>
            <person name="Estrada-de los Santos P."/>
            <person name="Palmer M."/>
            <person name="Chavez-Ramirez B."/>
            <person name="Beukes C."/>
            <person name="Steenkamp E.T."/>
            <person name="Hirsch A.M."/>
            <person name="Manyaka P."/>
            <person name="Maluk M."/>
            <person name="Lafos M."/>
            <person name="Crook M."/>
            <person name="Gross E."/>
            <person name="Simon M.F."/>
            <person name="Bueno dos Reis Junior F."/>
            <person name="Poole P.S."/>
            <person name="Venter S.N."/>
            <person name="James E.K."/>
        </authorList>
    </citation>
    <scope>NUCLEOTIDE SEQUENCE [LARGE SCALE GENOMIC DNA]</scope>
    <source>
        <strain evidence="2 3">GIMN1.004</strain>
    </source>
</reference>
<sequence length="262" mass="27916">MTTTLARFQDDFVSAIFGPSGADSSVASLVDQPGFAVYRNTIFKGCVDALVANYPAIEVLVGTQWLEGAAFEYARAQPPGDPRLLLYGRSFPEFIGRLGQAHGLHYLTDVATLDRLWLEAHVANDERPLDPHALAALDPHTLGELRLRPCASTRWAWFASHPAFTLWKTNRERQTWSSDTPWTGEGALMTRPAHAVDAAPITQGACAFLTACEAGLTLEAAAGAALQTEPGIDIGATLATLVASDAFASLSTACPASSPSPH</sequence>
<accession>A0A2N7W3G8</accession>
<proteinExistence type="predicted"/>
<evidence type="ECO:0000259" key="1">
    <source>
        <dbReference type="Pfam" id="PF09836"/>
    </source>
</evidence>
<dbReference type="AlphaFoldDB" id="A0A2N7W3G8"/>
<dbReference type="OrthoDB" id="4146344at2"/>
<dbReference type="RefSeq" id="WP_102643639.1">
    <property type="nucleotide sequence ID" value="NZ_PNYA01000001.1"/>
</dbReference>
<name>A0A2N7W3G8_9BURK</name>
<evidence type="ECO:0000313" key="3">
    <source>
        <dbReference type="Proteomes" id="UP000235616"/>
    </source>
</evidence>